<name>A0A642UP24_DIURU</name>
<keyword evidence="4" id="KW-0032">Aminotransferase</keyword>
<dbReference type="PANTHER" id="PTHR21152">
    <property type="entry name" value="AMINOTRANSFERASE CLASS V"/>
    <property type="match status" value="1"/>
</dbReference>
<evidence type="ECO:0000256" key="2">
    <source>
        <dbReference type="ARBA" id="ARBA00009236"/>
    </source>
</evidence>
<dbReference type="InterPro" id="IPR020578">
    <property type="entry name" value="Aminotrans_V_PyrdxlP_BS"/>
</dbReference>
<accession>A0A642UP24</accession>
<dbReference type="GO" id="GO:0004760">
    <property type="term" value="F:L-serine-pyruvate transaminase activity"/>
    <property type="evidence" value="ECO:0007669"/>
    <property type="project" value="TreeGrafter"/>
</dbReference>
<dbReference type="GO" id="GO:0005777">
    <property type="term" value="C:peroxisome"/>
    <property type="evidence" value="ECO:0007669"/>
    <property type="project" value="TreeGrafter"/>
</dbReference>
<dbReference type="InterPro" id="IPR015424">
    <property type="entry name" value="PyrdxlP-dep_Trfase"/>
</dbReference>
<dbReference type="InterPro" id="IPR015422">
    <property type="entry name" value="PyrdxlP-dep_Trfase_small"/>
</dbReference>
<organism evidence="12 13">
    <name type="scientific">Diutina rugosa</name>
    <name type="common">Yeast</name>
    <name type="synonym">Candida rugosa</name>
    <dbReference type="NCBI Taxonomy" id="5481"/>
    <lineage>
        <taxon>Eukaryota</taxon>
        <taxon>Fungi</taxon>
        <taxon>Dikarya</taxon>
        <taxon>Ascomycota</taxon>
        <taxon>Saccharomycotina</taxon>
        <taxon>Pichiomycetes</taxon>
        <taxon>Debaryomycetaceae</taxon>
        <taxon>Diutina</taxon>
    </lineage>
</organism>
<dbReference type="OrthoDB" id="7403325at2759"/>
<evidence type="ECO:0000256" key="8">
    <source>
        <dbReference type="PIRSR" id="PIRSR000524-50"/>
    </source>
</evidence>
<keyword evidence="5" id="KW-0808">Transferase</keyword>
<proteinExistence type="inferred from homology"/>
<evidence type="ECO:0000256" key="1">
    <source>
        <dbReference type="ARBA" id="ARBA00001933"/>
    </source>
</evidence>
<dbReference type="InterPro" id="IPR015421">
    <property type="entry name" value="PyrdxlP-dep_Trfase_major"/>
</dbReference>
<evidence type="ECO:0000313" key="13">
    <source>
        <dbReference type="Proteomes" id="UP000449547"/>
    </source>
</evidence>
<feature type="domain" description="Aminotransferase class V" evidence="11">
    <location>
        <begin position="57"/>
        <end position="369"/>
    </location>
</feature>
<evidence type="ECO:0000256" key="7">
    <source>
        <dbReference type="PIRSR" id="PIRSR000524-1"/>
    </source>
</evidence>
<protein>
    <recommendedName>
        <fullName evidence="3">alanine--glyoxylate transaminase</fullName>
        <ecNumber evidence="3">2.6.1.44</ecNumber>
    </recommendedName>
</protein>
<dbReference type="EMBL" id="SWFT01000112">
    <property type="protein sequence ID" value="KAA8900400.1"/>
    <property type="molecule type" value="Genomic_DNA"/>
</dbReference>
<dbReference type="Gene3D" id="3.40.640.10">
    <property type="entry name" value="Type I PLP-dependent aspartate aminotransferase-like (Major domain)"/>
    <property type="match status" value="1"/>
</dbReference>
<feature type="binding site" evidence="7">
    <location>
        <position position="376"/>
    </location>
    <ligand>
        <name>substrate</name>
    </ligand>
</feature>
<evidence type="ECO:0000313" key="12">
    <source>
        <dbReference type="EMBL" id="KAA8900400.1"/>
    </source>
</evidence>
<evidence type="ECO:0000256" key="6">
    <source>
        <dbReference type="ARBA" id="ARBA00022898"/>
    </source>
</evidence>
<comment type="cofactor">
    <cofactor evidence="1 8 10">
        <name>pyridoxal 5'-phosphate</name>
        <dbReference type="ChEBI" id="CHEBI:597326"/>
    </cofactor>
</comment>
<keyword evidence="13" id="KW-1185">Reference proteome</keyword>
<evidence type="ECO:0000259" key="11">
    <source>
        <dbReference type="Pfam" id="PF00266"/>
    </source>
</evidence>
<dbReference type="FunFam" id="3.90.1150.10:FF:000049">
    <property type="entry name" value="Alanine-glyoxylate aminotransferase 1"/>
    <property type="match status" value="1"/>
</dbReference>
<dbReference type="Proteomes" id="UP000449547">
    <property type="component" value="Unassembled WGS sequence"/>
</dbReference>
<dbReference type="InterPro" id="IPR024169">
    <property type="entry name" value="SP_NH2Trfase/AEP_transaminase"/>
</dbReference>
<dbReference type="Pfam" id="PF00266">
    <property type="entry name" value="Aminotran_5"/>
    <property type="match status" value="1"/>
</dbReference>
<dbReference type="PIRSF" id="PIRSF000524">
    <property type="entry name" value="SPT"/>
    <property type="match status" value="1"/>
</dbReference>
<evidence type="ECO:0000256" key="10">
    <source>
        <dbReference type="RuleBase" id="RU004504"/>
    </source>
</evidence>
<comment type="similarity">
    <text evidence="2 9">Belongs to the class-V pyridoxal-phosphate-dependent aminotransferase family.</text>
</comment>
<dbReference type="GO" id="GO:0019265">
    <property type="term" value="P:glycine biosynthetic process, by transamination of glyoxylate"/>
    <property type="evidence" value="ECO:0007669"/>
    <property type="project" value="TreeGrafter"/>
</dbReference>
<dbReference type="InterPro" id="IPR000192">
    <property type="entry name" value="Aminotrans_V_dom"/>
</dbReference>
<dbReference type="PANTHER" id="PTHR21152:SF24">
    <property type="entry name" value="ALANINE--GLYOXYLATE AMINOTRANSFERASE 1"/>
    <property type="match status" value="1"/>
</dbReference>
<reference evidence="12 13" key="1">
    <citation type="submission" date="2019-07" db="EMBL/GenBank/DDBJ databases">
        <title>Genome assembly of two rare yeast pathogens: Diutina rugosa and Trichomonascus ciferrii.</title>
        <authorList>
            <person name="Mixao V."/>
            <person name="Saus E."/>
            <person name="Hansen A."/>
            <person name="Lass-Flor C."/>
            <person name="Gabaldon T."/>
        </authorList>
    </citation>
    <scope>NUCLEOTIDE SEQUENCE [LARGE SCALE GENOMIC DNA]</scope>
    <source>
        <strain evidence="12 13">CBS 613</strain>
    </source>
</reference>
<dbReference type="SUPFAM" id="SSF53383">
    <property type="entry name" value="PLP-dependent transferases"/>
    <property type="match status" value="1"/>
</dbReference>
<dbReference type="VEuPathDB" id="FungiDB:DIURU_003823"/>
<gene>
    <name evidence="12" type="ORF">DIURU_003823</name>
</gene>
<comment type="caution">
    <text evidence="12">The sequence shown here is derived from an EMBL/GenBank/DDBJ whole genome shotgun (WGS) entry which is preliminary data.</text>
</comment>
<dbReference type="OMA" id="YEWDTPA"/>
<dbReference type="AlphaFoldDB" id="A0A642UP24"/>
<dbReference type="GO" id="GO:0008453">
    <property type="term" value="F:alanine-glyoxylate transaminase activity"/>
    <property type="evidence" value="ECO:0007669"/>
    <property type="project" value="UniProtKB-EC"/>
</dbReference>
<dbReference type="Gene3D" id="3.90.1150.10">
    <property type="entry name" value="Aspartate Aminotransferase, domain 1"/>
    <property type="match status" value="1"/>
</dbReference>
<dbReference type="RefSeq" id="XP_034011400.1">
    <property type="nucleotide sequence ID" value="XM_034156628.1"/>
</dbReference>
<dbReference type="GeneID" id="54782474"/>
<keyword evidence="6 8" id="KW-0663">Pyridoxal phosphate</keyword>
<evidence type="ECO:0000256" key="4">
    <source>
        <dbReference type="ARBA" id="ARBA00022576"/>
    </source>
</evidence>
<dbReference type="FunFam" id="3.40.640.10:FF:000027">
    <property type="entry name" value="Serine--pyruvate aminotransferase, mitochondrial"/>
    <property type="match status" value="1"/>
</dbReference>
<feature type="modified residue" description="N6-(pyridoxal phosphate)lysine" evidence="8">
    <location>
        <position position="226"/>
    </location>
</feature>
<sequence>MQRVCASITRSKFPLRLFSTTTAKMSSCPYKQPAHKLTMIPGPIEFSDEVLYAMSTPSQAHTSPEFIETFQTSLKNLRKVFKSTDPEAQPYVLAGSGTLGWDVAASNLVSPGEKVLVLSTGFFSDNFAECLRVHGADVDVVTADLGDVVPIDTIKQALSKTKYAAITITQVDTSTAVLSDVEAISKAVKEVSPETLIIVDGVCSIASEVLDFDKWGVDFALTASQKAIGVPAGLSIFFASGRAQKKAEARKQTTWFASMKKWAPIMQAYESGKGAYFATPAVQTVTALKVGLDQILAQGVDERIKANAVASDKFKDAMEGLGLKLVAKNRDVAAHGLSAVYWPEGTDGAAFLGSLAKKGFVVAGGIHKQIVGTYFRVGHMGYSVTQDHVQRLTEAIKETLNELKK</sequence>
<evidence type="ECO:0000256" key="5">
    <source>
        <dbReference type="ARBA" id="ARBA00022679"/>
    </source>
</evidence>
<evidence type="ECO:0000256" key="9">
    <source>
        <dbReference type="RuleBase" id="RU004075"/>
    </source>
</evidence>
<evidence type="ECO:0000256" key="3">
    <source>
        <dbReference type="ARBA" id="ARBA00013049"/>
    </source>
</evidence>
<dbReference type="PROSITE" id="PS00595">
    <property type="entry name" value="AA_TRANSFER_CLASS_5"/>
    <property type="match status" value="1"/>
</dbReference>
<dbReference type="EC" id="2.6.1.44" evidence="3"/>